<sequence>AVMTATQKTSFSLYDDDEDEDEPVAKKPKEVTKTESTESNVTEEDSPKAVEVTEFKYDLFAVMASRRGERPEMEDAHISIPSFVTHQPRIVSRSSLYAVLDGHGGARAANYCATHLPTILTKLALQHKSLDSLEKGMKKLMTDMYKSADTLFLNDARLNKPAWKDGTTATTLYLLNDVFYVANIGDSKAIVCRKKAEKDVIIELTEDHNPLKYEERERIEKAGGVVKNGRIDGVIEVSRSIGDGQFKTRGVTCVPHVKKFTLTAEDKFIIIACDGLWKSFSNEDAVNFVWDSLKKSEEKEEVMERGKRAQWELVASEMAAEAVRRRCGDNVSLLILVLDSA</sequence>
<name>A0AAV5V612_9BILA</name>
<reference evidence="3" key="1">
    <citation type="submission" date="2023-10" db="EMBL/GenBank/DDBJ databases">
        <title>Genome assembly of Pristionchus species.</title>
        <authorList>
            <person name="Yoshida K."/>
            <person name="Sommer R.J."/>
        </authorList>
    </citation>
    <scope>NUCLEOTIDE SEQUENCE</scope>
    <source>
        <strain evidence="3">RS5133</strain>
    </source>
</reference>
<feature type="compositionally biased region" description="Polar residues" evidence="1">
    <location>
        <begin position="1"/>
        <end position="12"/>
    </location>
</feature>
<dbReference type="PANTHER" id="PTHR13832:SF699">
    <property type="entry name" value="INTEGRIN-LINKED KINASE-ASSOCIATED SERINE_THREONINE PHOSPHATASE 2C"/>
    <property type="match status" value="1"/>
</dbReference>
<accession>A0AAV5V612</accession>
<feature type="domain" description="PPM-type phosphatase" evidence="2">
    <location>
        <begin position="59"/>
        <end position="338"/>
    </location>
</feature>
<proteinExistence type="predicted"/>
<dbReference type="InterPro" id="IPR036457">
    <property type="entry name" value="PPM-type-like_dom_sf"/>
</dbReference>
<dbReference type="Proteomes" id="UP001432322">
    <property type="component" value="Unassembled WGS sequence"/>
</dbReference>
<dbReference type="SUPFAM" id="SSF81606">
    <property type="entry name" value="PP2C-like"/>
    <property type="match status" value="1"/>
</dbReference>
<dbReference type="CDD" id="cd00143">
    <property type="entry name" value="PP2Cc"/>
    <property type="match status" value="1"/>
</dbReference>
<dbReference type="AlphaFoldDB" id="A0AAV5V612"/>
<dbReference type="PANTHER" id="PTHR13832">
    <property type="entry name" value="PROTEIN PHOSPHATASE 2C"/>
    <property type="match status" value="1"/>
</dbReference>
<feature type="non-terminal residue" evidence="3">
    <location>
        <position position="1"/>
    </location>
</feature>
<dbReference type="GO" id="GO:0004722">
    <property type="term" value="F:protein serine/threonine phosphatase activity"/>
    <property type="evidence" value="ECO:0007669"/>
    <property type="project" value="InterPro"/>
</dbReference>
<evidence type="ECO:0000313" key="3">
    <source>
        <dbReference type="EMBL" id="GMT14869.1"/>
    </source>
</evidence>
<dbReference type="EMBL" id="BTSY01000002">
    <property type="protein sequence ID" value="GMT14869.1"/>
    <property type="molecule type" value="Genomic_DNA"/>
</dbReference>
<dbReference type="Gene3D" id="3.60.40.10">
    <property type="entry name" value="PPM-type phosphatase domain"/>
    <property type="match status" value="1"/>
</dbReference>
<evidence type="ECO:0000313" key="4">
    <source>
        <dbReference type="Proteomes" id="UP001432322"/>
    </source>
</evidence>
<feature type="region of interest" description="Disordered" evidence="1">
    <location>
        <begin position="1"/>
        <end position="48"/>
    </location>
</feature>
<evidence type="ECO:0000256" key="1">
    <source>
        <dbReference type="SAM" id="MobiDB-lite"/>
    </source>
</evidence>
<organism evidence="3 4">
    <name type="scientific">Pristionchus fissidentatus</name>
    <dbReference type="NCBI Taxonomy" id="1538716"/>
    <lineage>
        <taxon>Eukaryota</taxon>
        <taxon>Metazoa</taxon>
        <taxon>Ecdysozoa</taxon>
        <taxon>Nematoda</taxon>
        <taxon>Chromadorea</taxon>
        <taxon>Rhabditida</taxon>
        <taxon>Rhabditina</taxon>
        <taxon>Diplogasteromorpha</taxon>
        <taxon>Diplogasteroidea</taxon>
        <taxon>Neodiplogasteridae</taxon>
        <taxon>Pristionchus</taxon>
    </lineage>
</organism>
<dbReference type="FunFam" id="3.60.40.10:FF:000156">
    <property type="entry name" value="Integrin-linked kinase-associated serine/threonine phosphatase 2C"/>
    <property type="match status" value="1"/>
</dbReference>
<feature type="compositionally biased region" description="Basic and acidic residues" evidence="1">
    <location>
        <begin position="23"/>
        <end position="36"/>
    </location>
</feature>
<comment type="caution">
    <text evidence="3">The sequence shown here is derived from an EMBL/GenBank/DDBJ whole genome shotgun (WGS) entry which is preliminary data.</text>
</comment>
<dbReference type="PROSITE" id="PS51746">
    <property type="entry name" value="PPM_2"/>
    <property type="match status" value="1"/>
</dbReference>
<dbReference type="InterPro" id="IPR015655">
    <property type="entry name" value="PP2C"/>
</dbReference>
<dbReference type="InterPro" id="IPR001932">
    <property type="entry name" value="PPM-type_phosphatase-like_dom"/>
</dbReference>
<dbReference type="Pfam" id="PF00481">
    <property type="entry name" value="PP2C"/>
    <property type="match status" value="1"/>
</dbReference>
<keyword evidence="4" id="KW-1185">Reference proteome</keyword>
<protein>
    <recommendedName>
        <fullName evidence="2">PPM-type phosphatase domain-containing protein</fullName>
    </recommendedName>
</protein>
<dbReference type="SMART" id="SM00332">
    <property type="entry name" value="PP2Cc"/>
    <property type="match status" value="1"/>
</dbReference>
<gene>
    <name evidence="3" type="ORF">PFISCL1PPCAC_6166</name>
</gene>
<evidence type="ECO:0000259" key="2">
    <source>
        <dbReference type="PROSITE" id="PS51746"/>
    </source>
</evidence>